<name>A0A0D3KZE1_EMIH1</name>
<dbReference type="eggNOG" id="KOG2046">
    <property type="taxonomic scope" value="Eukaryota"/>
</dbReference>
<dbReference type="PROSITE" id="PS50021">
    <property type="entry name" value="CH"/>
    <property type="match status" value="1"/>
</dbReference>
<evidence type="ECO:0000259" key="1">
    <source>
        <dbReference type="PROSITE" id="PS50021"/>
    </source>
</evidence>
<dbReference type="HOGENOM" id="CLU_1506122_0_0_1"/>
<dbReference type="Pfam" id="PF00307">
    <property type="entry name" value="CH"/>
    <property type="match status" value="1"/>
</dbReference>
<dbReference type="SUPFAM" id="SSF47576">
    <property type="entry name" value="Calponin-homology domain, CH-domain"/>
    <property type="match status" value="1"/>
</dbReference>
<keyword evidence="3" id="KW-1185">Reference proteome</keyword>
<dbReference type="EnsemblProtists" id="EOD41126">
    <property type="protein sequence ID" value="EOD41126"/>
    <property type="gene ID" value="EMIHUDRAFT_199323"/>
</dbReference>
<dbReference type="RefSeq" id="XP_005793555.1">
    <property type="nucleotide sequence ID" value="XM_005793498.1"/>
</dbReference>
<dbReference type="GO" id="GO:0015629">
    <property type="term" value="C:actin cytoskeleton"/>
    <property type="evidence" value="ECO:0007669"/>
    <property type="project" value="TreeGrafter"/>
</dbReference>
<evidence type="ECO:0000313" key="3">
    <source>
        <dbReference type="Proteomes" id="UP000013827"/>
    </source>
</evidence>
<dbReference type="PANTHER" id="PTHR47385">
    <property type="entry name" value="CALPONIN"/>
    <property type="match status" value="1"/>
</dbReference>
<feature type="domain" description="Calponin-homology (CH)" evidence="1">
    <location>
        <begin position="65"/>
        <end position="177"/>
    </location>
</feature>
<sequence>MINEVVAGHPAARDTSTAAVEMTDVIPRAAQDKQVNNGIYVQPTEDGNFGLDKDIADNAKKKYDIAKEQEVRTWIEKVLDEKLEDGLGALEFQKVLQSGVVLCQLANKIKKDVCKWPRSTSQPAVQRENISFYLKACEKLGMTDNFIFMTDNLFQESTGKASPAQMLQISTPLRCGMIG</sequence>
<dbReference type="InterPro" id="IPR003096">
    <property type="entry name" value="SM22_calponin"/>
</dbReference>
<dbReference type="InterPro" id="IPR036872">
    <property type="entry name" value="CH_dom_sf"/>
</dbReference>
<reference evidence="3" key="1">
    <citation type="journal article" date="2013" name="Nature">
        <title>Pan genome of the phytoplankton Emiliania underpins its global distribution.</title>
        <authorList>
            <person name="Read B.A."/>
            <person name="Kegel J."/>
            <person name="Klute M.J."/>
            <person name="Kuo A."/>
            <person name="Lefebvre S.C."/>
            <person name="Maumus F."/>
            <person name="Mayer C."/>
            <person name="Miller J."/>
            <person name="Monier A."/>
            <person name="Salamov A."/>
            <person name="Young J."/>
            <person name="Aguilar M."/>
            <person name="Claverie J.M."/>
            <person name="Frickenhaus S."/>
            <person name="Gonzalez K."/>
            <person name="Herman E.K."/>
            <person name="Lin Y.C."/>
            <person name="Napier J."/>
            <person name="Ogata H."/>
            <person name="Sarno A.F."/>
            <person name="Shmutz J."/>
            <person name="Schroeder D."/>
            <person name="de Vargas C."/>
            <person name="Verret F."/>
            <person name="von Dassow P."/>
            <person name="Valentin K."/>
            <person name="Van de Peer Y."/>
            <person name="Wheeler G."/>
            <person name="Dacks J.B."/>
            <person name="Delwiche C.F."/>
            <person name="Dyhrman S.T."/>
            <person name="Glockner G."/>
            <person name="John U."/>
            <person name="Richards T."/>
            <person name="Worden A.Z."/>
            <person name="Zhang X."/>
            <person name="Grigoriev I.V."/>
            <person name="Allen A.E."/>
            <person name="Bidle K."/>
            <person name="Borodovsky M."/>
            <person name="Bowler C."/>
            <person name="Brownlee C."/>
            <person name="Cock J.M."/>
            <person name="Elias M."/>
            <person name="Gladyshev V.N."/>
            <person name="Groth M."/>
            <person name="Guda C."/>
            <person name="Hadaegh A."/>
            <person name="Iglesias-Rodriguez M.D."/>
            <person name="Jenkins J."/>
            <person name="Jones B.M."/>
            <person name="Lawson T."/>
            <person name="Leese F."/>
            <person name="Lindquist E."/>
            <person name="Lobanov A."/>
            <person name="Lomsadze A."/>
            <person name="Malik S.B."/>
            <person name="Marsh M.E."/>
            <person name="Mackinder L."/>
            <person name="Mock T."/>
            <person name="Mueller-Roeber B."/>
            <person name="Pagarete A."/>
            <person name="Parker M."/>
            <person name="Probert I."/>
            <person name="Quesneville H."/>
            <person name="Raines C."/>
            <person name="Rensing S.A."/>
            <person name="Riano-Pachon D.M."/>
            <person name="Richier S."/>
            <person name="Rokitta S."/>
            <person name="Shiraiwa Y."/>
            <person name="Soanes D.M."/>
            <person name="van der Giezen M."/>
            <person name="Wahlund T.M."/>
            <person name="Williams B."/>
            <person name="Wilson W."/>
            <person name="Wolfe G."/>
            <person name="Wurch L.L."/>
        </authorList>
    </citation>
    <scope>NUCLEOTIDE SEQUENCE</scope>
</reference>
<accession>A0A0D3KZE1</accession>
<dbReference type="Proteomes" id="UP000013827">
    <property type="component" value="Unassembled WGS sequence"/>
</dbReference>
<evidence type="ECO:0000313" key="2">
    <source>
        <dbReference type="EnsemblProtists" id="EOD41126"/>
    </source>
</evidence>
<dbReference type="PaxDb" id="2903-EOD41126"/>
<dbReference type="Gene3D" id="1.10.418.10">
    <property type="entry name" value="Calponin-like domain"/>
    <property type="match status" value="1"/>
</dbReference>
<dbReference type="SMART" id="SM00033">
    <property type="entry name" value="CH"/>
    <property type="match status" value="1"/>
</dbReference>
<dbReference type="PRINTS" id="PR00888">
    <property type="entry name" value="SM22CALPONIN"/>
</dbReference>
<dbReference type="KEGG" id="ehx:EMIHUDRAFT_199323"/>
<dbReference type="PANTHER" id="PTHR47385:SF14">
    <property type="entry name" value="TRANSGELIN"/>
    <property type="match status" value="1"/>
</dbReference>
<dbReference type="InterPro" id="IPR050606">
    <property type="entry name" value="Calponin-like"/>
</dbReference>
<organism evidence="2 3">
    <name type="scientific">Emiliania huxleyi (strain CCMP1516)</name>
    <dbReference type="NCBI Taxonomy" id="280463"/>
    <lineage>
        <taxon>Eukaryota</taxon>
        <taxon>Haptista</taxon>
        <taxon>Haptophyta</taxon>
        <taxon>Prymnesiophyceae</taxon>
        <taxon>Isochrysidales</taxon>
        <taxon>Noelaerhabdaceae</taxon>
        <taxon>Emiliania</taxon>
    </lineage>
</organism>
<protein>
    <recommendedName>
        <fullName evidence="1">Calponin-homology (CH) domain-containing protein</fullName>
    </recommendedName>
</protein>
<proteinExistence type="predicted"/>
<dbReference type="InterPro" id="IPR001715">
    <property type="entry name" value="CH_dom"/>
</dbReference>
<dbReference type="STRING" id="2903.R1FZD5"/>
<dbReference type="AlphaFoldDB" id="A0A0D3KZE1"/>
<dbReference type="GeneID" id="17286395"/>
<reference evidence="2" key="2">
    <citation type="submission" date="2024-10" db="UniProtKB">
        <authorList>
            <consortium name="EnsemblProtists"/>
        </authorList>
    </citation>
    <scope>IDENTIFICATION</scope>
</reference>
<dbReference type="GO" id="GO:0007015">
    <property type="term" value="P:actin filament organization"/>
    <property type="evidence" value="ECO:0007669"/>
    <property type="project" value="TreeGrafter"/>
</dbReference>
<dbReference type="GO" id="GO:0051015">
    <property type="term" value="F:actin filament binding"/>
    <property type="evidence" value="ECO:0007669"/>
    <property type="project" value="TreeGrafter"/>
</dbReference>